<dbReference type="PANTHER" id="PTHR42792:SF2">
    <property type="entry name" value="FLAGELLIN"/>
    <property type="match status" value="1"/>
</dbReference>
<dbReference type="InterPro" id="IPR046358">
    <property type="entry name" value="Flagellin_C"/>
</dbReference>
<feature type="domain" description="Flagellin C-terminal" evidence="5">
    <location>
        <begin position="511"/>
        <end position="594"/>
    </location>
</feature>
<dbReference type="EMBL" id="FNXB01000015">
    <property type="protein sequence ID" value="SEH91922.1"/>
    <property type="molecule type" value="Genomic_DNA"/>
</dbReference>
<keyword evidence="6" id="KW-0966">Cell projection</keyword>
<dbReference type="Proteomes" id="UP000183063">
    <property type="component" value="Unassembled WGS sequence"/>
</dbReference>
<name>A0A1H8MI73_9HYPH</name>
<comment type="similarity">
    <text evidence="1 3">Belongs to the bacterial flagellin family.</text>
</comment>
<organism evidence="6 8">
    <name type="scientific">Rhizobium tibeticum</name>
    <dbReference type="NCBI Taxonomy" id="501024"/>
    <lineage>
        <taxon>Bacteria</taxon>
        <taxon>Pseudomonadati</taxon>
        <taxon>Pseudomonadota</taxon>
        <taxon>Alphaproteobacteria</taxon>
        <taxon>Hyphomicrobiales</taxon>
        <taxon>Rhizobiaceae</taxon>
        <taxon>Rhizobium/Agrobacterium group</taxon>
        <taxon>Rhizobium</taxon>
    </lineage>
</organism>
<dbReference type="GO" id="GO:0005198">
    <property type="term" value="F:structural molecule activity"/>
    <property type="evidence" value="ECO:0007669"/>
    <property type="project" value="UniProtKB-UniRule"/>
</dbReference>
<dbReference type="PANTHER" id="PTHR42792">
    <property type="entry name" value="FLAGELLIN"/>
    <property type="match status" value="1"/>
</dbReference>
<keyword evidence="9" id="KW-1185">Reference proteome</keyword>
<reference evidence="7 9" key="3">
    <citation type="submission" date="2016-10" db="EMBL/GenBank/DDBJ databases">
        <authorList>
            <person name="Varghese N."/>
            <person name="Submissions S."/>
        </authorList>
    </citation>
    <scope>NUCLEOTIDE SEQUENCE [LARGE SCALE GENOMIC DNA]</scope>
    <source>
        <strain evidence="7 9">CGMCC 1.7071</strain>
    </source>
</reference>
<evidence type="ECO:0000256" key="3">
    <source>
        <dbReference type="RuleBase" id="RU362073"/>
    </source>
</evidence>
<dbReference type="InterPro" id="IPR001029">
    <property type="entry name" value="Flagellin_N"/>
</dbReference>
<dbReference type="GO" id="GO:0009288">
    <property type="term" value="C:bacterial-type flagellum"/>
    <property type="evidence" value="ECO:0007669"/>
    <property type="project" value="UniProtKB-SubCell"/>
</dbReference>
<keyword evidence="2 3" id="KW-0975">Bacterial flagellum</keyword>
<dbReference type="Proteomes" id="UP000198939">
    <property type="component" value="Unassembled WGS sequence"/>
</dbReference>
<accession>A0A1H8MI73</accession>
<dbReference type="Pfam" id="PF00669">
    <property type="entry name" value="Flagellin_N"/>
    <property type="match status" value="1"/>
</dbReference>
<comment type="subcellular location">
    <subcellularLocation>
        <location evidence="3">Secreted</location>
    </subcellularLocation>
    <subcellularLocation>
        <location evidence="3">Bacterial flagellum</location>
    </subcellularLocation>
</comment>
<dbReference type="AlphaFoldDB" id="A0A1H8MI73"/>
<dbReference type="EMBL" id="FOCV01000012">
    <property type="protein sequence ID" value="SEO16856.1"/>
    <property type="molecule type" value="Genomic_DNA"/>
</dbReference>
<evidence type="ECO:0000256" key="2">
    <source>
        <dbReference type="ARBA" id="ARBA00023143"/>
    </source>
</evidence>
<dbReference type="GO" id="GO:0005576">
    <property type="term" value="C:extracellular region"/>
    <property type="evidence" value="ECO:0007669"/>
    <property type="project" value="UniProtKB-SubCell"/>
</dbReference>
<dbReference type="PRINTS" id="PR00207">
    <property type="entry name" value="FLAGELLIN"/>
</dbReference>
<keyword evidence="6" id="KW-0969">Cilium</keyword>
<comment type="function">
    <text evidence="3">Flagellin is the subunit protein which polymerizes to form the filaments of bacterial flagella.</text>
</comment>
<reference evidence="6" key="2">
    <citation type="submission" date="2016-10" db="EMBL/GenBank/DDBJ databases">
        <authorList>
            <person name="de Groot N.N."/>
        </authorList>
    </citation>
    <scope>NUCLEOTIDE SEQUENCE [LARGE SCALE GENOMIC DNA]</scope>
    <source>
        <strain evidence="6">CCBAU85039</strain>
    </source>
</reference>
<dbReference type="STRING" id="501024.RTCCBAU85039_3060"/>
<dbReference type="Pfam" id="PF00700">
    <property type="entry name" value="Flagellin_C"/>
    <property type="match status" value="1"/>
</dbReference>
<keyword evidence="3" id="KW-0964">Secreted</keyword>
<keyword evidence="6" id="KW-0282">Flagellum</keyword>
<protein>
    <recommendedName>
        <fullName evidence="3">Flagellin</fullName>
    </recommendedName>
</protein>
<evidence type="ECO:0000313" key="7">
    <source>
        <dbReference type="EMBL" id="SEO16856.1"/>
    </source>
</evidence>
<evidence type="ECO:0000313" key="8">
    <source>
        <dbReference type="Proteomes" id="UP000183063"/>
    </source>
</evidence>
<dbReference type="RefSeq" id="WP_072376447.1">
    <property type="nucleotide sequence ID" value="NZ_FNXB01000015.1"/>
</dbReference>
<proteinExistence type="inferred from homology"/>
<dbReference type="Gene3D" id="1.20.1330.10">
    <property type="entry name" value="f41 fragment of flagellin, N-terminal domain"/>
    <property type="match status" value="2"/>
</dbReference>
<gene>
    <name evidence="6" type="primary">fliC_5</name>
    <name evidence="6" type="ORF">RTCCBAU85039_3060</name>
    <name evidence="7" type="ORF">SAMN05216228_1012185</name>
</gene>
<feature type="domain" description="Flagellin N-terminal" evidence="4">
    <location>
        <begin position="6"/>
        <end position="135"/>
    </location>
</feature>
<evidence type="ECO:0000313" key="9">
    <source>
        <dbReference type="Proteomes" id="UP000198939"/>
    </source>
</evidence>
<dbReference type="InterPro" id="IPR001492">
    <property type="entry name" value="Flagellin"/>
</dbReference>
<evidence type="ECO:0000256" key="1">
    <source>
        <dbReference type="ARBA" id="ARBA00005709"/>
    </source>
</evidence>
<evidence type="ECO:0000313" key="6">
    <source>
        <dbReference type="EMBL" id="SEH91922.1"/>
    </source>
</evidence>
<evidence type="ECO:0000259" key="5">
    <source>
        <dbReference type="Pfam" id="PF00700"/>
    </source>
</evidence>
<reference evidence="8" key="1">
    <citation type="submission" date="2016-10" db="EMBL/GenBank/DDBJ databases">
        <authorList>
            <person name="Wibberg D."/>
        </authorList>
    </citation>
    <scope>NUCLEOTIDE SEQUENCE [LARGE SCALE GENOMIC DNA]</scope>
</reference>
<dbReference type="SUPFAM" id="SSF64518">
    <property type="entry name" value="Phase 1 flagellin"/>
    <property type="match status" value="1"/>
</dbReference>
<evidence type="ECO:0000259" key="4">
    <source>
        <dbReference type="Pfam" id="PF00669"/>
    </source>
</evidence>
<sequence length="595" mass="63016">MTSLITNTSAAVALQTLRSVNSKLQDTQTRVSTGLRVEKASDNSAYWSIATTMRSDRAAVAAVSDALGLAAAEVDTAYEAMEQTGTVLSQIKAKLAAATENGVDKAKIQDEIAQLVQQTITIANSASFNGVNWLNTDIHDLYEADPKDRSASLVSSFVRNAAGTVKVDMMSLDQIMTSLYNKEGGGILDGDPRSPLTIGGMRGENYVTTDITNDYLADHILSGFAARISNSLPLHITSGQSIPDAMLFSSTDKITFDITLDGDNPSQGLSAPLNPGEPVGVTVNQALVISQLGKASISNATEMSKVLNAAFAGAGIGTDVLATPFWHYPIGAPAYPDPVEYFITTTEQSGLNGSQVQLTNFSSTLNAGTLENANAYGGLGSTMTLDFTPFKIYRDVSLDFTFGVNGEATETQTIDRATINSILGTTDGWINTADDMVTVLKALITRPNTIIEANGSQVLVRSDPLDDRLNGGKTKIGFTNMIVNIEPLPMSGLKAVDVEKNPGMVSAYLASVESMLGRVIDGAATLGSLKNHIEIQTEFANNLFDDISVGIGRLVDADMEEESSRLTALQTQQQLAVQSLSIANSAPGAVLKLFQ</sequence>